<dbReference type="GeneID" id="60421682"/>
<evidence type="ECO:0000313" key="3">
    <source>
        <dbReference type="Proteomes" id="UP000058925"/>
    </source>
</evidence>
<name>A0A654LWL4_9ARCH</name>
<dbReference type="InterPro" id="IPR003594">
    <property type="entry name" value="HATPase_dom"/>
</dbReference>
<protein>
    <submittedName>
        <fullName evidence="2">Histidine kinase-, DNA gyrase B-, and HSP90-like ATPase</fullName>
    </submittedName>
</protein>
<keyword evidence="2" id="KW-0418">Kinase</keyword>
<dbReference type="GO" id="GO:0016301">
    <property type="term" value="F:kinase activity"/>
    <property type="evidence" value="ECO:0007669"/>
    <property type="project" value="UniProtKB-KW"/>
</dbReference>
<dbReference type="Proteomes" id="UP000058925">
    <property type="component" value="Chromosome"/>
</dbReference>
<accession>A0A654LWL4</accession>
<keyword evidence="2" id="KW-0808">Transferase</keyword>
<dbReference type="OrthoDB" id="342253at2157"/>
<organism evidence="2 3">
    <name type="scientific">Candidatus Nitrosocosmicus oleophilus</name>
    <dbReference type="NCBI Taxonomy" id="1353260"/>
    <lineage>
        <taxon>Archaea</taxon>
        <taxon>Nitrososphaerota</taxon>
        <taxon>Nitrososphaeria</taxon>
        <taxon>Nitrososphaerales</taxon>
        <taxon>Nitrososphaeraceae</taxon>
        <taxon>Candidatus Nitrosocosmicus</taxon>
    </lineage>
</organism>
<dbReference type="KEGG" id="taa:NMY3_01661"/>
<dbReference type="EMBL" id="CP012850">
    <property type="protein sequence ID" value="ALI35864.1"/>
    <property type="molecule type" value="Genomic_DNA"/>
</dbReference>
<sequence length="88" mass="9929">MTSVSKETQDTVTCDNGETHIHLRHQHKEGNITKPENKDEDIMKMMVVVSVRDRGKGIGSDILPRLVTKFTTKSDRDTGLGLYIAEHH</sequence>
<dbReference type="RefSeq" id="WP_196818244.1">
    <property type="nucleotide sequence ID" value="NZ_CP012850.1"/>
</dbReference>
<gene>
    <name evidence="2" type="ORF">NMY3_01661</name>
</gene>
<dbReference type="Pfam" id="PF02518">
    <property type="entry name" value="HATPase_c"/>
    <property type="match status" value="1"/>
</dbReference>
<keyword evidence="3" id="KW-1185">Reference proteome</keyword>
<evidence type="ECO:0000259" key="1">
    <source>
        <dbReference type="Pfam" id="PF02518"/>
    </source>
</evidence>
<proteinExistence type="predicted"/>
<reference evidence="3" key="1">
    <citation type="submission" date="2015-10" db="EMBL/GenBank/DDBJ databases">
        <title>Niche specialization of a soil ammonia-oxidizing archaeon, Candidatus Nitrosocosmicus oleophilus.</title>
        <authorList>
            <person name="Jung M.-Y."/>
            <person name="Rhee S.-K."/>
        </authorList>
    </citation>
    <scope>NUCLEOTIDE SEQUENCE [LARGE SCALE GENOMIC DNA]</scope>
    <source>
        <strain evidence="3">MY3</strain>
    </source>
</reference>
<evidence type="ECO:0000313" key="2">
    <source>
        <dbReference type="EMBL" id="ALI35864.1"/>
    </source>
</evidence>
<dbReference type="InterPro" id="IPR036890">
    <property type="entry name" value="HATPase_C_sf"/>
</dbReference>
<dbReference type="SUPFAM" id="SSF55874">
    <property type="entry name" value="ATPase domain of HSP90 chaperone/DNA topoisomerase II/histidine kinase"/>
    <property type="match status" value="1"/>
</dbReference>
<dbReference type="AlphaFoldDB" id="A0A654LWL4"/>
<dbReference type="Gene3D" id="3.30.565.10">
    <property type="entry name" value="Histidine kinase-like ATPase, C-terminal domain"/>
    <property type="match status" value="1"/>
</dbReference>
<feature type="domain" description="Histidine kinase/HSP90-like ATPase" evidence="1">
    <location>
        <begin position="44"/>
        <end position="86"/>
    </location>
</feature>